<sequence length="145" mass="16580">MQDRQEIADILHQYCRGMDLLDLDLLAGAFTEDGFLDIGPDPRLQTRGAGNIYEAMKRMKRFSRSSHHLSNIQIAFESADRARCTSYIMAWHETPDGHTGTMMGQYHDKLVRTPAGWRIAERQLRMSGNDAGFQTNVHKAERNQL</sequence>
<dbReference type="Proteomes" id="UP000182063">
    <property type="component" value="Chromosome"/>
</dbReference>
<dbReference type="AlphaFoldDB" id="A0A1L3ZVM5"/>
<evidence type="ECO:0000313" key="2">
    <source>
        <dbReference type="EMBL" id="API59682.1"/>
    </source>
</evidence>
<accession>A0A1L3ZVM5</accession>
<gene>
    <name evidence="2" type="ORF">BSL82_10425</name>
</gene>
<protein>
    <recommendedName>
        <fullName evidence="1">SnoaL-like domain-containing protein</fullName>
    </recommendedName>
</protein>
<dbReference type="Gene3D" id="3.10.450.50">
    <property type="match status" value="1"/>
</dbReference>
<name>A0A1L3ZVM5_9SPHN</name>
<dbReference type="InterPro" id="IPR032710">
    <property type="entry name" value="NTF2-like_dom_sf"/>
</dbReference>
<evidence type="ECO:0000313" key="3">
    <source>
        <dbReference type="Proteomes" id="UP000182063"/>
    </source>
</evidence>
<dbReference type="EMBL" id="CP018221">
    <property type="protein sequence ID" value="API59682.1"/>
    <property type="molecule type" value="Genomic_DNA"/>
</dbReference>
<keyword evidence="3" id="KW-1185">Reference proteome</keyword>
<dbReference type="SUPFAM" id="SSF54427">
    <property type="entry name" value="NTF2-like"/>
    <property type="match status" value="1"/>
</dbReference>
<dbReference type="Pfam" id="PF13577">
    <property type="entry name" value="SnoaL_4"/>
    <property type="match status" value="1"/>
</dbReference>
<evidence type="ECO:0000259" key="1">
    <source>
        <dbReference type="Pfam" id="PF13577"/>
    </source>
</evidence>
<dbReference type="KEGG" id="sphj:BSL82_10425"/>
<feature type="domain" description="SnoaL-like" evidence="1">
    <location>
        <begin position="2"/>
        <end position="122"/>
    </location>
</feature>
<reference evidence="3" key="1">
    <citation type="submission" date="2016-11" db="EMBL/GenBank/DDBJ databases">
        <title>Complete Genome Sequence of alachlor-degrading Sphingomonas sp. strain JJ-A5.</title>
        <authorList>
            <person name="Lee H."/>
            <person name="Ka J.-O."/>
        </authorList>
    </citation>
    <scope>NUCLEOTIDE SEQUENCE [LARGE SCALE GENOMIC DNA]</scope>
    <source>
        <strain evidence="3">JJ-A5</strain>
    </source>
</reference>
<proteinExistence type="predicted"/>
<dbReference type="STRING" id="1921510.BSL82_10425"/>
<dbReference type="InterPro" id="IPR037401">
    <property type="entry name" value="SnoaL-like"/>
</dbReference>
<organism evidence="2 3">
    <name type="scientific">Tardibacter chloracetimidivorans</name>
    <dbReference type="NCBI Taxonomy" id="1921510"/>
    <lineage>
        <taxon>Bacteria</taxon>
        <taxon>Pseudomonadati</taxon>
        <taxon>Pseudomonadota</taxon>
        <taxon>Alphaproteobacteria</taxon>
        <taxon>Sphingomonadales</taxon>
        <taxon>Sphingomonadaceae</taxon>
        <taxon>Tardibacter</taxon>
    </lineage>
</organism>